<evidence type="ECO:0000313" key="4">
    <source>
        <dbReference type="Proteomes" id="UP001168883"/>
    </source>
</evidence>
<evidence type="ECO:0000313" key="3">
    <source>
        <dbReference type="EMBL" id="MDO3680627.1"/>
    </source>
</evidence>
<accession>A0ABT8VI14</accession>
<comment type="caution">
    <text evidence="3">The sequence shown here is derived from an EMBL/GenBank/DDBJ whole genome shotgun (WGS) entry which is preliminary data.</text>
</comment>
<proteinExistence type="predicted"/>
<organism evidence="3 4">
    <name type="scientific">Paenibacillus ehimensis</name>
    <dbReference type="NCBI Taxonomy" id="79264"/>
    <lineage>
        <taxon>Bacteria</taxon>
        <taxon>Bacillati</taxon>
        <taxon>Bacillota</taxon>
        <taxon>Bacilli</taxon>
        <taxon>Bacillales</taxon>
        <taxon>Paenibacillaceae</taxon>
        <taxon>Paenibacillus</taxon>
    </lineage>
</organism>
<protein>
    <submittedName>
        <fullName evidence="3">Terminase family protein</fullName>
    </submittedName>
</protein>
<dbReference type="Gene3D" id="3.30.420.240">
    <property type="match status" value="1"/>
</dbReference>
<keyword evidence="1" id="KW-1188">Viral release from host cell</keyword>
<reference evidence="3" key="1">
    <citation type="submission" date="2023-07" db="EMBL/GenBank/DDBJ databases">
        <authorList>
            <person name="Aktuganov G."/>
            <person name="Boyko T."/>
            <person name="Delegan Y."/>
            <person name="Galimzianova N."/>
            <person name="Gilvanova E."/>
            <person name="Korobov V."/>
            <person name="Kuzmina L."/>
            <person name="Melentiev A."/>
            <person name="Milman P."/>
            <person name="Ryabova A."/>
            <person name="Stupak E."/>
            <person name="Yasakov T."/>
            <person name="Zharikova N."/>
            <person name="Zhurenko E."/>
        </authorList>
    </citation>
    <scope>NUCLEOTIDE SEQUENCE</scope>
    <source>
        <strain evidence="3">IB-739</strain>
    </source>
</reference>
<name>A0ABT8VI14_9BACL</name>
<gene>
    <name evidence="3" type="ORF">Q3C12_26810</name>
</gene>
<dbReference type="Gene3D" id="3.40.50.300">
    <property type="entry name" value="P-loop containing nucleotide triphosphate hydrolases"/>
    <property type="match status" value="1"/>
</dbReference>
<feature type="domain" description="Terminase large subunit gp17-like C-terminal" evidence="2">
    <location>
        <begin position="329"/>
        <end position="482"/>
    </location>
</feature>
<evidence type="ECO:0000256" key="1">
    <source>
        <dbReference type="ARBA" id="ARBA00022612"/>
    </source>
</evidence>
<dbReference type="Pfam" id="PF17289">
    <property type="entry name" value="Terminase_6C"/>
    <property type="match status" value="1"/>
</dbReference>
<dbReference type="Pfam" id="PF03237">
    <property type="entry name" value="Terminase_6N"/>
    <property type="match status" value="1"/>
</dbReference>
<dbReference type="InterPro" id="IPR035421">
    <property type="entry name" value="Terminase_6C"/>
</dbReference>
<evidence type="ECO:0000259" key="2">
    <source>
        <dbReference type="Pfam" id="PF17289"/>
    </source>
</evidence>
<dbReference type="EMBL" id="JAUMKJ010000044">
    <property type="protein sequence ID" value="MDO3680627.1"/>
    <property type="molecule type" value="Genomic_DNA"/>
</dbReference>
<dbReference type="RefSeq" id="WP_302880846.1">
    <property type="nucleotide sequence ID" value="NZ_JAUMKJ010000044.1"/>
</dbReference>
<sequence>MTKKKQQGPTIITPKEITSQTLLDALATEAGYLELLTEPALQFDDYQRDFLESVDRFQVYLKGRQLGFSFVSAARALARSQNLDDYTCIIASYKQDDSKEKIRYAKQIYDSLPDNYKKRKLIDNTTSLEFVSKSGRDSTGTRIIAQGKGPIRGKGSNNVLDIILDEFAFFGSYDDIVYTSAVPVLTRVKHGSLTVISTPLGKAGKFFDIWDGTKKYKNYKRRVIYWWDFSLLCKDVPRARREAESMHTLQRVEEFGTEQLIELFNAMDLEAFQQEFECAFIDDSTSYFPLAMVYACVMDDEGEGLSEQDKLTASDFKELREKTIGSLGGGYDVGRRKDASELVSLDDTGNGKILRLMATYKQSDFDLQEKEVSRFLEVAKPIRLCIDETGLGMDLAERLKKKYSGQVEPIPFTNATKEAMAIALHKEFERGRSGILIPNDRDLISQIVAIKREVTSTGAFRYAVERNEKHHGDKFWSLALANHALSKGATKPVGFSIRADISSVFGGEVTELYGGIYH</sequence>
<dbReference type="Proteomes" id="UP001168883">
    <property type="component" value="Unassembled WGS sequence"/>
</dbReference>
<keyword evidence="4" id="KW-1185">Reference proteome</keyword>
<dbReference type="InterPro" id="IPR027417">
    <property type="entry name" value="P-loop_NTPase"/>
</dbReference>